<evidence type="ECO:0000313" key="2">
    <source>
        <dbReference type="Proteomes" id="UP000270230"/>
    </source>
</evidence>
<gene>
    <name evidence="1" type="ORF">D0865_02291</name>
</gene>
<proteinExistence type="predicted"/>
<dbReference type="AlphaFoldDB" id="A0A3M7D429"/>
<accession>A0A3M7D429</accession>
<sequence length="192" mass="21327">MGLGADKSPRVIDRELVTTSKWITAKLDRWSGNDASTTPQLEVMGDGKSVSVYVAVHHGNPPNARLPELFDAYKLADYLLDEHAENIIMNSIIVLGSDRRSIDGINVDYVMEYMSMTSFGEYERKLVANARLRGSGRTPMLINQIEGRAIHCSQSVDGKPSMDVHKTSEPAFPIDCCFARRVASIDIEQQPK</sequence>
<dbReference type="Proteomes" id="UP000270230">
    <property type="component" value="Unassembled WGS sequence"/>
</dbReference>
<dbReference type="OrthoDB" id="3931376at2759"/>
<dbReference type="EMBL" id="QWIN01000110">
    <property type="protein sequence ID" value="RMY59032.1"/>
    <property type="molecule type" value="Genomic_DNA"/>
</dbReference>
<organism evidence="1 2">
    <name type="scientific">Hortaea werneckii</name>
    <name type="common">Black yeast</name>
    <name type="synonym">Cladosporium werneckii</name>
    <dbReference type="NCBI Taxonomy" id="91943"/>
    <lineage>
        <taxon>Eukaryota</taxon>
        <taxon>Fungi</taxon>
        <taxon>Dikarya</taxon>
        <taxon>Ascomycota</taxon>
        <taxon>Pezizomycotina</taxon>
        <taxon>Dothideomycetes</taxon>
        <taxon>Dothideomycetidae</taxon>
        <taxon>Mycosphaerellales</taxon>
        <taxon>Teratosphaeriaceae</taxon>
        <taxon>Hortaea</taxon>
    </lineage>
</organism>
<name>A0A3M7D429_HORWE</name>
<comment type="caution">
    <text evidence="1">The sequence shown here is derived from an EMBL/GenBank/DDBJ whole genome shotgun (WGS) entry which is preliminary data.</text>
</comment>
<dbReference type="VEuPathDB" id="FungiDB:BTJ68_08104"/>
<evidence type="ECO:0000313" key="1">
    <source>
        <dbReference type="EMBL" id="RMY59032.1"/>
    </source>
</evidence>
<reference evidence="1 2" key="1">
    <citation type="journal article" date="2018" name="BMC Genomics">
        <title>Genomic evidence for intraspecific hybridization in a clonal and extremely halotolerant yeast.</title>
        <authorList>
            <person name="Gostincar C."/>
            <person name="Stajich J.E."/>
            <person name="Zupancic J."/>
            <person name="Zalar P."/>
            <person name="Gunde-Cimerman N."/>
        </authorList>
    </citation>
    <scope>NUCLEOTIDE SEQUENCE [LARGE SCALE GENOMIC DNA]</scope>
    <source>
        <strain evidence="1 2">EXF-151</strain>
    </source>
</reference>
<protein>
    <submittedName>
        <fullName evidence="1">Uncharacterized protein</fullName>
    </submittedName>
</protein>